<evidence type="ECO:0000313" key="3">
    <source>
        <dbReference type="Proteomes" id="UP000683925"/>
    </source>
</evidence>
<sequence length="218" mass="26230">MILAFLMINLLQGYYSLSNQILSRQRLMDIQMVEQIEADQSDYHCLTFGIWSKYNLLTNTKSKDAYGFFDSNYFQIINSFDYPTSSLNFIQYDCVYDIKKVIKKFIQIELSQTDQYIFSLQILSQEYEDIWYFFLIITNIQKQNVELAIYFQTNQIFKETLQLIFPNKNQKQYFTFGGSLKVYLVKQIYLQRIQILHQLNKGEYSRFIEANQFFITIR</sequence>
<accession>A0A8S1YM68</accession>
<keyword evidence="3" id="KW-1185">Reference proteome</keyword>
<feature type="chain" id="PRO_5035891167" description="Transmembrane protein" evidence="1">
    <location>
        <begin position="19"/>
        <end position="218"/>
    </location>
</feature>
<organism evidence="2 3">
    <name type="scientific">Paramecium octaurelia</name>
    <dbReference type="NCBI Taxonomy" id="43137"/>
    <lineage>
        <taxon>Eukaryota</taxon>
        <taxon>Sar</taxon>
        <taxon>Alveolata</taxon>
        <taxon>Ciliophora</taxon>
        <taxon>Intramacronucleata</taxon>
        <taxon>Oligohymenophorea</taxon>
        <taxon>Peniculida</taxon>
        <taxon>Parameciidae</taxon>
        <taxon>Paramecium</taxon>
    </lineage>
</organism>
<evidence type="ECO:0000256" key="1">
    <source>
        <dbReference type="SAM" id="SignalP"/>
    </source>
</evidence>
<protein>
    <recommendedName>
        <fullName evidence="4">Transmembrane protein</fullName>
    </recommendedName>
</protein>
<name>A0A8S1YM68_PAROT</name>
<evidence type="ECO:0008006" key="4">
    <source>
        <dbReference type="Google" id="ProtNLM"/>
    </source>
</evidence>
<dbReference type="EMBL" id="CAJJDP010000182">
    <property type="protein sequence ID" value="CAD8214451.1"/>
    <property type="molecule type" value="Genomic_DNA"/>
</dbReference>
<evidence type="ECO:0000313" key="2">
    <source>
        <dbReference type="EMBL" id="CAD8214451.1"/>
    </source>
</evidence>
<reference evidence="2" key="1">
    <citation type="submission" date="2021-01" db="EMBL/GenBank/DDBJ databases">
        <authorList>
            <consortium name="Genoscope - CEA"/>
            <person name="William W."/>
        </authorList>
    </citation>
    <scope>NUCLEOTIDE SEQUENCE</scope>
</reference>
<dbReference type="OrthoDB" id="318383at2759"/>
<dbReference type="Proteomes" id="UP000683925">
    <property type="component" value="Unassembled WGS sequence"/>
</dbReference>
<gene>
    <name evidence="2" type="ORF">POCTA_138.1.T1780001</name>
</gene>
<keyword evidence="1" id="KW-0732">Signal</keyword>
<dbReference type="AlphaFoldDB" id="A0A8S1YM68"/>
<feature type="signal peptide" evidence="1">
    <location>
        <begin position="1"/>
        <end position="18"/>
    </location>
</feature>
<proteinExistence type="predicted"/>
<dbReference type="OMA" id="QEYEDIW"/>
<comment type="caution">
    <text evidence="2">The sequence shown here is derived from an EMBL/GenBank/DDBJ whole genome shotgun (WGS) entry which is preliminary data.</text>
</comment>